<sequence length="143" mass="15485">MTLTAEQTSKFPRDKELCRAARMAALRHRRSLVLLAPVVWISGLQLAGWLFEVNAMSLLWRLSLVIVVVEAAVVFVARRGAAPFGVGITLSLLWLLAAHIWGPYGGTALVLWSVGLVMALVLTPGQEHEQPSGDVEAATEDVS</sequence>
<reference evidence="2 3" key="1">
    <citation type="journal article" date="2019" name="Int. J. Syst. Evol. Microbiol.">
        <title>The Global Catalogue of Microorganisms (GCM) 10K type strain sequencing project: providing services to taxonomists for standard genome sequencing and annotation.</title>
        <authorList>
            <consortium name="The Broad Institute Genomics Platform"/>
            <consortium name="The Broad Institute Genome Sequencing Center for Infectious Disease"/>
            <person name="Wu L."/>
            <person name="Ma J."/>
        </authorList>
    </citation>
    <scope>NUCLEOTIDE SEQUENCE [LARGE SCALE GENOMIC DNA]</scope>
    <source>
        <strain evidence="2 3">JCM 11136</strain>
    </source>
</reference>
<keyword evidence="3" id="KW-1185">Reference proteome</keyword>
<proteinExistence type="predicted"/>
<keyword evidence="1" id="KW-0472">Membrane</keyword>
<gene>
    <name evidence="2" type="ORF">GCM10009560_42990</name>
</gene>
<name>A0ABN1PZH2_9ACTN</name>
<evidence type="ECO:0000313" key="3">
    <source>
        <dbReference type="Proteomes" id="UP001501578"/>
    </source>
</evidence>
<feature type="transmembrane region" description="Helical" evidence="1">
    <location>
        <begin position="84"/>
        <end position="101"/>
    </location>
</feature>
<feature type="transmembrane region" description="Helical" evidence="1">
    <location>
        <begin position="57"/>
        <end position="77"/>
    </location>
</feature>
<dbReference type="Proteomes" id="UP001501578">
    <property type="component" value="Unassembled WGS sequence"/>
</dbReference>
<dbReference type="RefSeq" id="WP_343951723.1">
    <property type="nucleotide sequence ID" value="NZ_BAAAHQ010000023.1"/>
</dbReference>
<organism evidence="2 3">
    <name type="scientific">Nonomuraea longicatena</name>
    <dbReference type="NCBI Taxonomy" id="83682"/>
    <lineage>
        <taxon>Bacteria</taxon>
        <taxon>Bacillati</taxon>
        <taxon>Actinomycetota</taxon>
        <taxon>Actinomycetes</taxon>
        <taxon>Streptosporangiales</taxon>
        <taxon>Streptosporangiaceae</taxon>
        <taxon>Nonomuraea</taxon>
    </lineage>
</organism>
<protein>
    <recommendedName>
        <fullName evidence="4">Integral membrane protein</fullName>
    </recommendedName>
</protein>
<evidence type="ECO:0008006" key="4">
    <source>
        <dbReference type="Google" id="ProtNLM"/>
    </source>
</evidence>
<dbReference type="EMBL" id="BAAAHQ010000023">
    <property type="protein sequence ID" value="GAA0935124.1"/>
    <property type="molecule type" value="Genomic_DNA"/>
</dbReference>
<comment type="caution">
    <text evidence="2">The sequence shown here is derived from an EMBL/GenBank/DDBJ whole genome shotgun (WGS) entry which is preliminary data.</text>
</comment>
<keyword evidence="1" id="KW-1133">Transmembrane helix</keyword>
<evidence type="ECO:0000313" key="2">
    <source>
        <dbReference type="EMBL" id="GAA0935124.1"/>
    </source>
</evidence>
<accession>A0ABN1PZH2</accession>
<feature type="transmembrane region" description="Helical" evidence="1">
    <location>
        <begin position="32"/>
        <end position="51"/>
    </location>
</feature>
<keyword evidence="1" id="KW-0812">Transmembrane</keyword>
<evidence type="ECO:0000256" key="1">
    <source>
        <dbReference type="SAM" id="Phobius"/>
    </source>
</evidence>